<evidence type="ECO:0000256" key="4">
    <source>
        <dbReference type="ARBA" id="ARBA00023163"/>
    </source>
</evidence>
<comment type="caution">
    <text evidence="8">The sequence shown here is derived from an EMBL/GenBank/DDBJ whole genome shotgun (WGS) entry which is preliminary data.</text>
</comment>
<keyword evidence="2" id="KW-0479">Metal-binding</keyword>
<name>A0A3D8QB41_9HELO</name>
<dbReference type="EMBL" id="PDLM01000017">
    <property type="protein sequence ID" value="RDW58704.1"/>
    <property type="molecule type" value="Genomic_DNA"/>
</dbReference>
<feature type="compositionally biased region" description="Polar residues" evidence="6">
    <location>
        <begin position="1187"/>
        <end position="1198"/>
    </location>
</feature>
<evidence type="ECO:0000256" key="6">
    <source>
        <dbReference type="SAM" id="MobiDB-lite"/>
    </source>
</evidence>
<feature type="region of interest" description="Disordered" evidence="6">
    <location>
        <begin position="1175"/>
        <end position="1198"/>
    </location>
</feature>
<dbReference type="GO" id="GO:0006351">
    <property type="term" value="P:DNA-templated transcription"/>
    <property type="evidence" value="ECO:0007669"/>
    <property type="project" value="InterPro"/>
</dbReference>
<evidence type="ECO:0000313" key="8">
    <source>
        <dbReference type="EMBL" id="RDW58704.1"/>
    </source>
</evidence>
<dbReference type="PANTHER" id="PTHR47338">
    <property type="entry name" value="ZN(II)2CYS6 TRANSCRIPTION FACTOR (EUROFUNG)-RELATED"/>
    <property type="match status" value="1"/>
</dbReference>
<protein>
    <recommendedName>
        <fullName evidence="7">Xylanolytic transcriptional activator regulatory domain-containing protein</fullName>
    </recommendedName>
</protein>
<dbReference type="GO" id="GO:0008270">
    <property type="term" value="F:zinc ion binding"/>
    <property type="evidence" value="ECO:0007669"/>
    <property type="project" value="InterPro"/>
</dbReference>
<dbReference type="InterPro" id="IPR007219">
    <property type="entry name" value="XnlR_reg_dom"/>
</dbReference>
<organism evidence="8 9">
    <name type="scientific">Coleophoma cylindrospora</name>
    <dbReference type="NCBI Taxonomy" id="1849047"/>
    <lineage>
        <taxon>Eukaryota</taxon>
        <taxon>Fungi</taxon>
        <taxon>Dikarya</taxon>
        <taxon>Ascomycota</taxon>
        <taxon>Pezizomycotina</taxon>
        <taxon>Leotiomycetes</taxon>
        <taxon>Helotiales</taxon>
        <taxon>Dermateaceae</taxon>
        <taxon>Coleophoma</taxon>
    </lineage>
</organism>
<dbReference type="OrthoDB" id="4898680at2759"/>
<dbReference type="PANTHER" id="PTHR47338:SF20">
    <property type="entry name" value="ZN(II)2CYS6 TRANSCRIPTION FACTOR (EUROFUNG)"/>
    <property type="match status" value="1"/>
</dbReference>
<sequence length="1239" mass="138393">MPAEEMTSLISPERTRAEEMPLLRLLVSARLQPKAIVQRAEAHFRNSRINLLGLSVVSSPSKSSHSEYNIRYGTCAKGTGRMSTLQCIRLNKTCHYPSDDRVSEATIKGQNGLLERVRELEERLGARVENMALGQSIHVVAEEEGGDRDCLTPKFPHTFFLDTDFFTPLPNMSLTPKIPIPPGILQQIGRDPSDICNCYLAKTHTWFPILSQKGLRHHVLHFKEHIDPTIALLLASMKLMSSPVEDSARQETSRLYALVTDFYNTLEASPAVSLCLLQAVILLALFQLSHGIFPAAYLTLGRAARLSSFIGCSDRRDSTQLFQAADTWTMREEERRSWWAIFILERIINVGPSSLPIAVPGPSLDMLLPIPDSRWNRGEIGPSEALFTRGFSSSSNIGPFARLCQSAHVLSKVQHHRSTRRTSTSREATLNDALQLHSTLVALDNHLVQHLDATFSSADWSCATDLAICCSARMLLYDMYGCNDQFAGALPGDRVALETEMQTASLDGLMQIVSQRLTQFARAILALDTNAIDGISTLIIECLYTGACECKWLVKETAAADIAATLQELTSAIKSIGKRWQIATVSDVVTPKSPDQEQRHQVLGSSSQSSSSVQTPLSDIPASSPRTSLFKKPVIGYVTTQFNAVFLENKERFCSDSGLSPTVGKSVENDKAFVHNKPTPSSVNDNKTQLGIDILRRFPTFRTQQALMNFLDHYPDPWISPKMIRNCLSSTCSELQHSRTAGTLTKLSSEICASGETPIHLEGADAWHNWFSGSKLRWEMIGILFTIFGMAFYSRQDWDPVFSLPEQGGRNRKTAATFMRVCASECLQMCREADLNDMIVVLTKNLGRLESVLVGDDIDKITTCTGSLTSSFMAVGLHRLPKPITVTPLSEWRNGIASSAYCLDKLESIFYARPPYLNRFYCTYQMPLDLSDDELYSGHAVFEAAVKSLDANGWNTKNKIYTNTWSRARCCLAPIWEDILEKSLGVDFKFSCSDIDKVIERLDQIEESFPRHIRYSNISDWWEQQGAGSSEIYLTTGIHLDVLQCRFLLERLKVSRSFASEQNLLEVAQQMMAAVLSFWLNRDRLANHLASFDWLIMRYGVPSAGVLCVELLKSAKSAPDTQTPPLHFSRSEVVQSLTMFLGFVNWIRPSDGNYGLCRRLRQVIKGILDCVLDSTSPPQSDPIPETDPQTNRISNDGNGDLLLSSTQMSMIDGHATDWLNTIDWTQGDWLDFNIPTLYQ</sequence>
<dbReference type="Proteomes" id="UP000256645">
    <property type="component" value="Unassembled WGS sequence"/>
</dbReference>
<dbReference type="InterPro" id="IPR050815">
    <property type="entry name" value="TF_fung"/>
</dbReference>
<proteinExistence type="predicted"/>
<evidence type="ECO:0000256" key="3">
    <source>
        <dbReference type="ARBA" id="ARBA00023015"/>
    </source>
</evidence>
<comment type="subcellular location">
    <subcellularLocation>
        <location evidence="1">Nucleus</location>
    </subcellularLocation>
</comment>
<dbReference type="GO" id="GO:0003677">
    <property type="term" value="F:DNA binding"/>
    <property type="evidence" value="ECO:0007669"/>
    <property type="project" value="InterPro"/>
</dbReference>
<feature type="domain" description="Xylanolytic transcriptional activator regulatory" evidence="7">
    <location>
        <begin position="296"/>
        <end position="375"/>
    </location>
</feature>
<evidence type="ECO:0000256" key="1">
    <source>
        <dbReference type="ARBA" id="ARBA00004123"/>
    </source>
</evidence>
<dbReference type="SMART" id="SM00906">
    <property type="entry name" value="Fungal_trans"/>
    <property type="match status" value="2"/>
</dbReference>
<keyword evidence="4" id="KW-0804">Transcription</keyword>
<keyword evidence="3" id="KW-0805">Transcription regulation</keyword>
<accession>A0A3D8QB41</accession>
<evidence type="ECO:0000259" key="7">
    <source>
        <dbReference type="SMART" id="SM00906"/>
    </source>
</evidence>
<evidence type="ECO:0000256" key="2">
    <source>
        <dbReference type="ARBA" id="ARBA00022723"/>
    </source>
</evidence>
<dbReference type="GO" id="GO:0005634">
    <property type="term" value="C:nucleus"/>
    <property type="evidence" value="ECO:0007669"/>
    <property type="project" value="UniProtKB-SubCell"/>
</dbReference>
<dbReference type="CDD" id="cd12148">
    <property type="entry name" value="fungal_TF_MHR"/>
    <property type="match status" value="2"/>
</dbReference>
<evidence type="ECO:0000256" key="5">
    <source>
        <dbReference type="ARBA" id="ARBA00023242"/>
    </source>
</evidence>
<dbReference type="GO" id="GO:0000981">
    <property type="term" value="F:DNA-binding transcription factor activity, RNA polymerase II-specific"/>
    <property type="evidence" value="ECO:0007669"/>
    <property type="project" value="InterPro"/>
</dbReference>
<dbReference type="Pfam" id="PF04082">
    <property type="entry name" value="Fungal_trans"/>
    <property type="match status" value="1"/>
</dbReference>
<evidence type="ECO:0000313" key="9">
    <source>
        <dbReference type="Proteomes" id="UP000256645"/>
    </source>
</evidence>
<gene>
    <name evidence="8" type="ORF">BP6252_13180</name>
</gene>
<feature type="region of interest" description="Disordered" evidence="6">
    <location>
        <begin position="590"/>
        <end position="624"/>
    </location>
</feature>
<dbReference type="AlphaFoldDB" id="A0A3D8QB41"/>
<keyword evidence="9" id="KW-1185">Reference proteome</keyword>
<keyword evidence="5" id="KW-0539">Nucleus</keyword>
<feature type="domain" description="Xylanolytic transcriptional activator regulatory" evidence="7">
    <location>
        <begin position="815"/>
        <end position="933"/>
    </location>
</feature>
<reference evidence="8 9" key="1">
    <citation type="journal article" date="2018" name="IMA Fungus">
        <title>IMA Genome-F 9: Draft genome sequence of Annulohypoxylon stygium, Aspergillus mulundensis, Berkeleyomyces basicola (syn. Thielaviopsis basicola), Ceratocystis smalleyi, two Cercospora beticola strains, Coleophoma cylindrospora, Fusarium fracticaudum, Phialophora cf. hyalina, and Morchella septimelata.</title>
        <authorList>
            <person name="Wingfield B.D."/>
            <person name="Bills G.F."/>
            <person name="Dong Y."/>
            <person name="Huang W."/>
            <person name="Nel W.J."/>
            <person name="Swalarsk-Parry B.S."/>
            <person name="Vaghefi N."/>
            <person name="Wilken P.M."/>
            <person name="An Z."/>
            <person name="de Beer Z.W."/>
            <person name="De Vos L."/>
            <person name="Chen L."/>
            <person name="Duong T.A."/>
            <person name="Gao Y."/>
            <person name="Hammerbacher A."/>
            <person name="Kikkert J.R."/>
            <person name="Li Y."/>
            <person name="Li H."/>
            <person name="Li K."/>
            <person name="Li Q."/>
            <person name="Liu X."/>
            <person name="Ma X."/>
            <person name="Naidoo K."/>
            <person name="Pethybridge S.J."/>
            <person name="Sun J."/>
            <person name="Steenkamp E.T."/>
            <person name="van der Nest M.A."/>
            <person name="van Wyk S."/>
            <person name="Wingfield M.J."/>
            <person name="Xiong C."/>
            <person name="Yue Q."/>
            <person name="Zhang X."/>
        </authorList>
    </citation>
    <scope>NUCLEOTIDE SEQUENCE [LARGE SCALE GENOMIC DNA]</scope>
    <source>
        <strain evidence="8 9">BP6252</strain>
    </source>
</reference>